<feature type="binding site" evidence="11">
    <location>
        <position position="18"/>
    </location>
    <ligand>
        <name>5-methyltetrahydropteroyltri-L-glutamate</name>
        <dbReference type="ChEBI" id="CHEBI:58207"/>
    </ligand>
</feature>
<dbReference type="Gene3D" id="3.20.20.210">
    <property type="match status" value="2"/>
</dbReference>
<dbReference type="InterPro" id="IPR013215">
    <property type="entry name" value="Cbl-indep_Met_Synth_N"/>
</dbReference>
<evidence type="ECO:0000256" key="3">
    <source>
        <dbReference type="ARBA" id="ARBA00009553"/>
    </source>
</evidence>
<dbReference type="GO" id="GO:0008270">
    <property type="term" value="F:zinc ion binding"/>
    <property type="evidence" value="ECO:0007669"/>
    <property type="project" value="InterPro"/>
</dbReference>
<reference evidence="16 17" key="2">
    <citation type="submission" date="2017-10" db="EMBL/GenBank/DDBJ databases">
        <authorList>
            <person name="Banno H."/>
            <person name="Chua N.-H."/>
        </authorList>
    </citation>
    <scope>NUCLEOTIDE SEQUENCE [LARGE SCALE GENOMIC DNA]</scope>
    <source>
        <strain evidence="16 17">JK623</strain>
    </source>
</reference>
<feature type="binding site" evidence="10">
    <location>
        <position position="723"/>
    </location>
    <ligand>
        <name>Zn(2+)</name>
        <dbReference type="ChEBI" id="CHEBI:29105"/>
        <note>catalytic</note>
    </ligand>
</feature>
<evidence type="ECO:0000256" key="7">
    <source>
        <dbReference type="ARBA" id="ARBA00022723"/>
    </source>
</evidence>
<comment type="pathway">
    <text evidence="2 10">Amino-acid biosynthesis; L-methionine biosynthesis via de novo pathway; L-methionine from L-homocysteine (MetE route): step 1/1.</text>
</comment>
<comment type="cofactor">
    <cofactor evidence="10">
        <name>Zn(2+)</name>
        <dbReference type="ChEBI" id="CHEBI:29105"/>
    </cofactor>
    <text evidence="10">Binds 1 zinc ion per subunit.</text>
</comment>
<evidence type="ECO:0000256" key="10">
    <source>
        <dbReference type="HAMAP-Rule" id="MF_00172"/>
    </source>
</evidence>
<dbReference type="UniPathway" id="UPA00051">
    <property type="reaction ID" value="UER00082"/>
</dbReference>
<keyword evidence="10" id="KW-0677">Repeat</keyword>
<proteinExistence type="inferred from homology"/>
<gene>
    <name evidence="10" type="primary">metE</name>
    <name evidence="16" type="ORF">CSX02_00030</name>
</gene>
<dbReference type="EMBL" id="PDYG01000001">
    <property type="protein sequence ID" value="PHU38876.1"/>
    <property type="molecule type" value="Genomic_DNA"/>
</dbReference>
<feature type="binding site" evidence="10 11">
    <location>
        <begin position="427"/>
        <end position="429"/>
    </location>
    <ligand>
        <name>L-homocysteine</name>
        <dbReference type="ChEBI" id="CHEBI:58199"/>
    </ligand>
</feature>
<dbReference type="HAMAP" id="MF_00172">
    <property type="entry name" value="Meth_synth"/>
    <property type="match status" value="1"/>
</dbReference>
<feature type="binding site" evidence="10 11">
    <location>
        <begin position="427"/>
        <end position="429"/>
    </location>
    <ligand>
        <name>L-methionine</name>
        <dbReference type="ChEBI" id="CHEBI:57844"/>
    </ligand>
</feature>
<dbReference type="InterPro" id="IPR002629">
    <property type="entry name" value="Met_Synth_C/arc"/>
</dbReference>
<feature type="binding site" evidence="10">
    <location>
        <position position="640"/>
    </location>
    <ligand>
        <name>Zn(2+)</name>
        <dbReference type="ChEBI" id="CHEBI:29105"/>
        <note>catalytic</note>
    </ligand>
</feature>
<dbReference type="InterPro" id="IPR006276">
    <property type="entry name" value="Cobalamin-indep_Met_synthase"/>
</dbReference>
<evidence type="ECO:0000256" key="5">
    <source>
        <dbReference type="ARBA" id="ARBA00022605"/>
    </source>
</evidence>
<feature type="binding site" evidence="12">
    <location>
        <position position="640"/>
    </location>
    <ligand>
        <name>Zn(2+)</name>
        <dbReference type="ChEBI" id="CHEBI:29105"/>
        <label>1</label>
        <note>catalytic</note>
    </ligand>
</feature>
<keyword evidence="4 10" id="KW-0489">Methyltransferase</keyword>
<sequence length="750" mass="86083">MKTSVIGFPRIGRNRELKIVLEKYFRGETDIRQVENLAAQLREQNWKLQQQSGIDWISSNDFSLYDNMLDVAYLFHVIPERYLDLKLSDPDTYFAMARGYQGKAGNVKALAMKKWFHTNYHYMVPELDDEMEIRRNGDKPLEEYRQAKRLGIETKVVLIGPFTFLKLAHYTGKKTARDFAPVFAEAYAELVRDLQAEGGKVIQFDEPYLSFDLTNQDKQLFIDLYGPILAAKTSAKVLLQTYFGDVRDIYAELIKMDFDALGLDFVEGKQSLKLVQTFGLGKQQVLVAGVVNGRNIWRHNSAKTADLLEALKQCGIDTESRVVLGTSCSLLHVPYTVANENRIPQEYKVHFSFAEEKLNELTRLKTNPLSESKTEEYPVRPDCINPSVRERVEAIRPEDYQRFPDFRTREKIQKDAWNLPLFPTTTIGSFPQTADVRRVRKEYRTGKISHAQYLDYMKEKIKACIALQEEIGLDVLVHGEFERNDMVEYFGQHLDGFLFTENGWVQSYGTRCVKPPIIWGDVSRKAPITVEWSEFAKSCSKHPMKGMLTGPVTILNWSFPREDLPREMCVKQIALAIRDEVLDLEAHGICMIQIDEAALREKLPLRKSDWKEEYLDWAIPAFRLVHSGVKPTTQIHTHMCYSEFGDMIPEIDAMDADVISFEASRSDLQILDALKANDFKTQVGPGVYDIHSPRVPSVEEIVETVHKIRARIPDYKIWINPDCGLKTRGEKETVASLQNLVAAARVLRKV</sequence>
<feature type="binding site" evidence="11">
    <location>
        <position position="119"/>
    </location>
    <ligand>
        <name>5-methyltetrahydropteroyltri-L-glutamate</name>
        <dbReference type="ChEBI" id="CHEBI:58207"/>
    </ligand>
</feature>
<comment type="similarity">
    <text evidence="3 10">Belongs to the vitamin-B12 independent methionine synthase family.</text>
</comment>
<dbReference type="NCBIfam" id="NF003556">
    <property type="entry name" value="PRK05222.1"/>
    <property type="match status" value="1"/>
</dbReference>
<feature type="binding site" evidence="12">
    <location>
        <position position="723"/>
    </location>
    <ligand>
        <name>Zn(2+)</name>
        <dbReference type="ChEBI" id="CHEBI:29105"/>
        <label>1</label>
        <note>catalytic</note>
    </ligand>
</feature>
<feature type="binding site" evidence="10">
    <location>
        <position position="114"/>
    </location>
    <ligand>
        <name>5-methyltetrahydropteroyltri-L-glutamate</name>
        <dbReference type="ChEBI" id="CHEBI:58207"/>
    </ligand>
</feature>
<feature type="binding site" evidence="12">
    <location>
        <position position="638"/>
    </location>
    <ligand>
        <name>Zn(2+)</name>
        <dbReference type="ChEBI" id="CHEBI:29105"/>
        <label>1</label>
        <note>catalytic</note>
    </ligand>
</feature>
<feature type="binding site" evidence="10">
    <location>
        <position position="638"/>
    </location>
    <ligand>
        <name>Zn(2+)</name>
        <dbReference type="ChEBI" id="CHEBI:29105"/>
        <note>catalytic</note>
    </ligand>
</feature>
<feature type="active site" description="Proton donor" evidence="10 13">
    <location>
        <position position="691"/>
    </location>
</feature>
<comment type="cofactor">
    <cofactor evidence="12">
        <name>Zn(2+)</name>
        <dbReference type="ChEBI" id="CHEBI:29105"/>
    </cofactor>
    <text evidence="12">Binds 2 Zn(2+) ions per subunit.</text>
</comment>
<feature type="binding site" evidence="10 11">
    <location>
        <position position="595"/>
    </location>
    <ligand>
        <name>L-methionine</name>
        <dbReference type="ChEBI" id="CHEBI:57844"/>
    </ligand>
</feature>
<evidence type="ECO:0000256" key="1">
    <source>
        <dbReference type="ARBA" id="ARBA00002777"/>
    </source>
</evidence>
<feature type="binding site" evidence="10 11">
    <location>
        <begin position="511"/>
        <end position="512"/>
    </location>
    <ligand>
        <name>5-methyltetrahydropteroyltri-L-glutamate</name>
        <dbReference type="ChEBI" id="CHEBI:58207"/>
    </ligand>
</feature>
<dbReference type="RefSeq" id="WP_099385142.1">
    <property type="nucleotide sequence ID" value="NZ_JANSWH010000050.1"/>
</dbReference>
<comment type="caution">
    <text evidence="16">The sequence shown here is derived from an EMBL/GenBank/DDBJ whole genome shotgun (WGS) entry which is preliminary data.</text>
</comment>
<dbReference type="AlphaFoldDB" id="A0A2G3E6I5"/>
<dbReference type="GO" id="GO:0032259">
    <property type="term" value="P:methylation"/>
    <property type="evidence" value="ECO:0007669"/>
    <property type="project" value="UniProtKB-KW"/>
</dbReference>
<dbReference type="GO" id="GO:0003871">
    <property type="term" value="F:5-methyltetrahydropteroyltriglutamate-homocysteine S-methyltransferase activity"/>
    <property type="evidence" value="ECO:0007669"/>
    <property type="project" value="UniProtKB-UniRule"/>
</dbReference>
<evidence type="ECO:0000256" key="6">
    <source>
        <dbReference type="ARBA" id="ARBA00022679"/>
    </source>
</evidence>
<evidence type="ECO:0000256" key="11">
    <source>
        <dbReference type="PIRSR" id="PIRSR000382-1"/>
    </source>
</evidence>
<dbReference type="PIRSF" id="PIRSF000382">
    <property type="entry name" value="MeTrfase_B12_ind"/>
    <property type="match status" value="1"/>
</dbReference>
<comment type="function">
    <text evidence="1 10">Catalyzes the transfer of a methyl group from 5-methyltetrahydrofolate to homocysteine resulting in methionine formation.</text>
</comment>
<keyword evidence="9 10" id="KW-0486">Methionine biosynthesis</keyword>
<feature type="binding site" evidence="10">
    <location>
        <begin position="15"/>
        <end position="18"/>
    </location>
    <ligand>
        <name>5-methyltetrahydropteroyltri-L-glutamate</name>
        <dbReference type="ChEBI" id="CHEBI:58207"/>
    </ligand>
</feature>
<feature type="binding site" evidence="10 11">
    <location>
        <position position="595"/>
    </location>
    <ligand>
        <name>L-homocysteine</name>
        <dbReference type="ChEBI" id="CHEBI:58199"/>
    </ligand>
</feature>
<evidence type="ECO:0000256" key="4">
    <source>
        <dbReference type="ARBA" id="ARBA00022603"/>
    </source>
</evidence>
<feature type="binding site" evidence="10">
    <location>
        <position position="601"/>
    </location>
    <ligand>
        <name>5-methyltetrahydropteroyltri-L-glutamate</name>
        <dbReference type="ChEBI" id="CHEBI:58207"/>
    </ligand>
</feature>
<dbReference type="Pfam" id="PF01717">
    <property type="entry name" value="Meth_synt_2"/>
    <property type="match status" value="1"/>
</dbReference>
<name>A0A2G3E6I5_9FIRM</name>
<dbReference type="CDD" id="cd03311">
    <property type="entry name" value="CIMS_C_terminal_like"/>
    <property type="match status" value="1"/>
</dbReference>
<feature type="binding site" evidence="10 11">
    <location>
        <position position="557"/>
    </location>
    <ligand>
        <name>5-methyltetrahydropteroyltri-L-glutamate</name>
        <dbReference type="ChEBI" id="CHEBI:58207"/>
    </ligand>
</feature>
<feature type="domain" description="Cobalamin-independent methionine synthase MetE N-terminal" evidence="15">
    <location>
        <begin position="3"/>
        <end position="313"/>
    </location>
</feature>
<keyword evidence="6 10" id="KW-0808">Transferase</keyword>
<dbReference type="InterPro" id="IPR038071">
    <property type="entry name" value="UROD/MetE-like_sf"/>
</dbReference>
<evidence type="ECO:0000256" key="12">
    <source>
        <dbReference type="PIRSR" id="PIRSR000382-2"/>
    </source>
</evidence>
<dbReference type="EC" id="2.1.1.14" evidence="10"/>
<evidence type="ECO:0000256" key="2">
    <source>
        <dbReference type="ARBA" id="ARBA00004681"/>
    </source>
</evidence>
<keyword evidence="17" id="KW-1185">Reference proteome</keyword>
<feature type="binding site" evidence="12">
    <location>
        <position position="662"/>
    </location>
    <ligand>
        <name>Zn(2+)</name>
        <dbReference type="ChEBI" id="CHEBI:29105"/>
        <label>2</label>
    </ligand>
</feature>
<feature type="binding site" evidence="10">
    <location>
        <position position="662"/>
    </location>
    <ligand>
        <name>Zn(2+)</name>
        <dbReference type="ChEBI" id="CHEBI:29105"/>
        <note>catalytic</note>
    </ligand>
</feature>
<feature type="binding site" evidence="10 11">
    <location>
        <position position="480"/>
    </location>
    <ligand>
        <name>L-methionine</name>
        <dbReference type="ChEBI" id="CHEBI:57844"/>
    </ligand>
</feature>
<dbReference type="CDD" id="cd03312">
    <property type="entry name" value="CIMS_N_terminal_like"/>
    <property type="match status" value="1"/>
</dbReference>
<dbReference type="PANTHER" id="PTHR30519">
    <property type="entry name" value="5-METHYLTETRAHYDROPTEROYLTRIGLUTAMATE--HOMOCYSTEINE METHYLTRANSFERASE"/>
    <property type="match status" value="1"/>
</dbReference>
<feature type="domain" description="Cobalamin-independent methionine synthase MetE C-terminal/archaeal" evidence="14">
    <location>
        <begin position="422"/>
        <end position="745"/>
    </location>
</feature>
<dbReference type="Proteomes" id="UP000224563">
    <property type="component" value="Unassembled WGS sequence"/>
</dbReference>
<evidence type="ECO:0000256" key="8">
    <source>
        <dbReference type="ARBA" id="ARBA00022833"/>
    </source>
</evidence>
<evidence type="ECO:0000259" key="15">
    <source>
        <dbReference type="Pfam" id="PF08267"/>
    </source>
</evidence>
<evidence type="ECO:0000256" key="13">
    <source>
        <dbReference type="PIRSR" id="PIRSR000382-3"/>
    </source>
</evidence>
<evidence type="ECO:0000256" key="9">
    <source>
        <dbReference type="ARBA" id="ARBA00023167"/>
    </source>
</evidence>
<evidence type="ECO:0000313" key="16">
    <source>
        <dbReference type="EMBL" id="PHU38876.1"/>
    </source>
</evidence>
<keyword evidence="8 10" id="KW-0862">Zinc</keyword>
<accession>A0A2G3E6I5</accession>
<feature type="binding site" evidence="10">
    <location>
        <position position="480"/>
    </location>
    <ligand>
        <name>L-homocysteine</name>
        <dbReference type="ChEBI" id="CHEBI:58199"/>
    </ligand>
</feature>
<dbReference type="NCBIfam" id="TIGR01371">
    <property type="entry name" value="met_syn_B12ind"/>
    <property type="match status" value="1"/>
</dbReference>
<organism evidence="16 17">
    <name type="scientific">Agathobacter ruminis</name>
    <dbReference type="NCBI Taxonomy" id="1712665"/>
    <lineage>
        <taxon>Bacteria</taxon>
        <taxon>Bacillati</taxon>
        <taxon>Bacillota</taxon>
        <taxon>Clostridia</taxon>
        <taxon>Lachnospirales</taxon>
        <taxon>Lachnospiraceae</taxon>
        <taxon>Agathobacter</taxon>
    </lineage>
</organism>
<dbReference type="GO" id="GO:0009086">
    <property type="term" value="P:methionine biosynthetic process"/>
    <property type="evidence" value="ECO:0007669"/>
    <property type="project" value="UniProtKB-UniRule"/>
</dbReference>
<reference evidence="16 17" key="1">
    <citation type="submission" date="2017-10" db="EMBL/GenBank/DDBJ databases">
        <title>Resolving the taxonomy of Roseburia spp., Eubacterium rectale and Agathobacter spp. through phylogenomic analysis.</title>
        <authorList>
            <person name="Sheridan P.O."/>
            <person name="Walker A.W."/>
            <person name="Duncan S.H."/>
            <person name="Scott K.P."/>
            <person name="Toole P.W.O."/>
            <person name="Luis P."/>
            <person name="Flint H.J."/>
        </authorList>
    </citation>
    <scope>NUCLEOTIDE SEQUENCE [LARGE SCALE GENOMIC DNA]</scope>
    <source>
        <strain evidence="16 17">JK623</strain>
    </source>
</reference>
<comment type="catalytic activity">
    <reaction evidence="10">
        <text>5-methyltetrahydropteroyltri-L-glutamate + L-homocysteine = tetrahydropteroyltri-L-glutamate + L-methionine</text>
        <dbReference type="Rhea" id="RHEA:21196"/>
        <dbReference type="ChEBI" id="CHEBI:57844"/>
        <dbReference type="ChEBI" id="CHEBI:58140"/>
        <dbReference type="ChEBI" id="CHEBI:58199"/>
        <dbReference type="ChEBI" id="CHEBI:58207"/>
        <dbReference type="EC" id="2.1.1.14"/>
    </reaction>
</comment>
<keyword evidence="7 10" id="KW-0479">Metal-binding</keyword>
<dbReference type="SUPFAM" id="SSF51726">
    <property type="entry name" value="UROD/MetE-like"/>
    <property type="match status" value="2"/>
</dbReference>
<dbReference type="Pfam" id="PF08267">
    <property type="entry name" value="Meth_synt_1"/>
    <property type="match status" value="1"/>
</dbReference>
<evidence type="ECO:0000313" key="17">
    <source>
        <dbReference type="Proteomes" id="UP000224563"/>
    </source>
</evidence>
<protein>
    <recommendedName>
        <fullName evidence="10">5-methyltetrahydropteroyltriglutamate--homocysteine methyltransferase</fullName>
        <ecNumber evidence="10">2.1.1.14</ecNumber>
    </recommendedName>
    <alternativeName>
        <fullName evidence="10">Cobalamin-independent methionine synthase</fullName>
    </alternativeName>
    <alternativeName>
        <fullName evidence="10">Methionine synthase, vitamin-B12 independent isozyme</fullName>
    </alternativeName>
</protein>
<evidence type="ECO:0000259" key="14">
    <source>
        <dbReference type="Pfam" id="PF01717"/>
    </source>
</evidence>
<keyword evidence="5 10" id="KW-0028">Amino-acid biosynthesis</keyword>